<evidence type="ECO:0000256" key="1">
    <source>
        <dbReference type="ARBA" id="ARBA00022679"/>
    </source>
</evidence>
<reference evidence="2 3" key="1">
    <citation type="submission" date="2020-03" db="EMBL/GenBank/DDBJ databases">
        <authorList>
            <person name="Picone N."/>
        </authorList>
    </citation>
    <scope>NUCLEOTIDE SEQUENCE [LARGE SCALE GENOMIC DNA]</scope>
    <source>
        <strain evidence="2">NSCAC1</strain>
    </source>
</reference>
<evidence type="ECO:0000313" key="3">
    <source>
        <dbReference type="Proteomes" id="UP000516072"/>
    </source>
</evidence>
<gene>
    <name evidence="2" type="ORF">NSCAC_1341</name>
</gene>
<organism evidence="2 3">
    <name type="scientific">Candidatus Nitrosacidococcus tergens</name>
    <dbReference type="NCBI Taxonomy" id="553981"/>
    <lineage>
        <taxon>Bacteria</taxon>
        <taxon>Pseudomonadati</taxon>
        <taxon>Pseudomonadota</taxon>
        <taxon>Gammaproteobacteria</taxon>
        <taxon>Chromatiales</taxon>
        <taxon>Chromatiaceae</taxon>
        <taxon>Candidatus Nitrosacidococcus</taxon>
    </lineage>
</organism>
<dbReference type="PANTHER" id="PTHR46401:SF2">
    <property type="entry name" value="GLYCOSYLTRANSFERASE WBBK-RELATED"/>
    <property type="match status" value="1"/>
</dbReference>
<dbReference type="KEGG" id="ntg:NSCAC_1341"/>
<dbReference type="InterPro" id="IPR017521">
    <property type="entry name" value="Sugar_tfrase_PEP-CTERM_Stp1"/>
</dbReference>
<dbReference type="Gene3D" id="3.40.50.2000">
    <property type="entry name" value="Glycogen Phosphorylase B"/>
    <property type="match status" value="2"/>
</dbReference>
<keyword evidence="1 2" id="KW-0808">Transferase</keyword>
<dbReference type="GO" id="GO:0016757">
    <property type="term" value="F:glycosyltransferase activity"/>
    <property type="evidence" value="ECO:0007669"/>
    <property type="project" value="TreeGrafter"/>
</dbReference>
<keyword evidence="3" id="KW-1185">Reference proteome</keyword>
<dbReference type="RefSeq" id="WP_197744030.1">
    <property type="nucleotide sequence ID" value="NZ_LR778175.1"/>
</dbReference>
<dbReference type="AlphaFoldDB" id="A0A7G1QBP2"/>
<protein>
    <submittedName>
        <fullName evidence="2">Sugar transferase, PEP-CTERM/EpsH1 system associated</fullName>
    </submittedName>
</protein>
<dbReference type="PANTHER" id="PTHR46401">
    <property type="entry name" value="GLYCOSYLTRANSFERASE WBBK-RELATED"/>
    <property type="match status" value="1"/>
</dbReference>
<proteinExistence type="predicted"/>
<sequence length="404" mass="45526">MDIESKGDLLFLAHRIPYPPNKGDKIRSYHLLSFLARYYRVHVGAFIDDPEDWQYVSHLQALCKGEALLRPLSRNQALFRSLVGLTTKKPLGLAYYQDDSMTKWVQEIARCYTLKKVFIFSSTMAQYLKYLPLSLSTIVDFVDVDSEKWRAYSKTSFLPLSWIYKREANALLDFEKEIASQVGASIFVSQAEAKLFCTLAPDLSEKIFSISNGVDIDFFSPDHCFPSPYNPESKVLVFTGAMDYRPNIDAVVWFTKHIFPKILKEVPSARFYIVGSHPAKPVRALISHDHIYVTGSVPDVRPYLAHASGVVAPLRIARGIQNKMLEAMAMAKPILATPEAAEGIELPQACHALIGKGIEELVTKGVNLLQKGDELNAGKIGRNYVLNNYCWEHHLQSLSQLPNK</sequence>
<dbReference type="Pfam" id="PF13692">
    <property type="entry name" value="Glyco_trans_1_4"/>
    <property type="match status" value="1"/>
</dbReference>
<dbReference type="CDD" id="cd03801">
    <property type="entry name" value="GT4_PimA-like"/>
    <property type="match status" value="1"/>
</dbReference>
<name>A0A7G1QBP2_9GAMM</name>
<evidence type="ECO:0000313" key="2">
    <source>
        <dbReference type="EMBL" id="CAB1276777.1"/>
    </source>
</evidence>
<accession>A0A7G1QBP2</accession>
<dbReference type="EMBL" id="LR778175">
    <property type="protein sequence ID" value="CAB1276777.1"/>
    <property type="molecule type" value="Genomic_DNA"/>
</dbReference>
<dbReference type="GO" id="GO:0009103">
    <property type="term" value="P:lipopolysaccharide biosynthetic process"/>
    <property type="evidence" value="ECO:0007669"/>
    <property type="project" value="TreeGrafter"/>
</dbReference>
<dbReference type="SUPFAM" id="SSF53756">
    <property type="entry name" value="UDP-Glycosyltransferase/glycogen phosphorylase"/>
    <property type="match status" value="1"/>
</dbReference>
<dbReference type="NCBIfam" id="TIGR03087">
    <property type="entry name" value="stp1"/>
    <property type="match status" value="1"/>
</dbReference>
<dbReference type="Proteomes" id="UP000516072">
    <property type="component" value="Chromosome"/>
</dbReference>